<dbReference type="AlphaFoldDB" id="A0A9P1FSI9"/>
<comment type="caution">
    <text evidence="1">The sequence shown here is derived from an EMBL/GenBank/DDBJ whole genome shotgun (WGS) entry which is preliminary data.</text>
</comment>
<dbReference type="EMBL" id="CAMXCT010001112">
    <property type="protein sequence ID" value="CAI3986808.1"/>
    <property type="molecule type" value="Genomic_DNA"/>
</dbReference>
<evidence type="ECO:0000313" key="1">
    <source>
        <dbReference type="EMBL" id="CAI3986808.1"/>
    </source>
</evidence>
<evidence type="ECO:0008006" key="4">
    <source>
        <dbReference type="Google" id="ProtNLM"/>
    </source>
</evidence>
<proteinExistence type="predicted"/>
<dbReference type="EMBL" id="CAMXCT030001112">
    <property type="protein sequence ID" value="CAL4774120.1"/>
    <property type="molecule type" value="Genomic_DNA"/>
</dbReference>
<protein>
    <recommendedName>
        <fullName evidence="4">Pentatricopeptide repeat-containing protein, chloroplastic</fullName>
    </recommendedName>
</protein>
<reference evidence="2" key="2">
    <citation type="submission" date="2024-04" db="EMBL/GenBank/DDBJ databases">
        <authorList>
            <person name="Chen Y."/>
            <person name="Shah S."/>
            <person name="Dougan E. K."/>
            <person name="Thang M."/>
            <person name="Chan C."/>
        </authorList>
    </citation>
    <scope>NUCLEOTIDE SEQUENCE [LARGE SCALE GENOMIC DNA]</scope>
</reference>
<dbReference type="EMBL" id="CAMXCT020001112">
    <property type="protein sequence ID" value="CAL1140183.1"/>
    <property type="molecule type" value="Genomic_DNA"/>
</dbReference>
<evidence type="ECO:0000313" key="3">
    <source>
        <dbReference type="Proteomes" id="UP001152797"/>
    </source>
</evidence>
<gene>
    <name evidence="1" type="ORF">C1SCF055_LOCUS14128</name>
</gene>
<accession>A0A9P1FSI9</accession>
<dbReference type="Proteomes" id="UP001152797">
    <property type="component" value="Unassembled WGS sequence"/>
</dbReference>
<evidence type="ECO:0000313" key="2">
    <source>
        <dbReference type="EMBL" id="CAL1140183.1"/>
    </source>
</evidence>
<name>A0A9P1FSI9_9DINO</name>
<reference evidence="1" key="1">
    <citation type="submission" date="2022-10" db="EMBL/GenBank/DDBJ databases">
        <authorList>
            <person name="Chen Y."/>
            <person name="Dougan E. K."/>
            <person name="Chan C."/>
            <person name="Rhodes N."/>
            <person name="Thang M."/>
        </authorList>
    </citation>
    <scope>NUCLEOTIDE SEQUENCE</scope>
</reference>
<keyword evidence="3" id="KW-1185">Reference proteome</keyword>
<organism evidence="1">
    <name type="scientific">Cladocopium goreaui</name>
    <dbReference type="NCBI Taxonomy" id="2562237"/>
    <lineage>
        <taxon>Eukaryota</taxon>
        <taxon>Sar</taxon>
        <taxon>Alveolata</taxon>
        <taxon>Dinophyceae</taxon>
        <taxon>Suessiales</taxon>
        <taxon>Symbiodiniaceae</taxon>
        <taxon>Cladocopium</taxon>
    </lineage>
</organism>
<sequence>MFLSLRLWLDKQTLKKLKQEALVETVVNSMSLALQVSLSCFAMNTMNQTWNGVIMLNVAGTATMGLNMLEMPLSRSIQRLTALEPPLWKVLQYLSSVALPDLDKIRTTTVGPSSSSVLSLTDGVQPAYMSAVKCLKDLDYIDEKRAQMTLATSHWLELLSLDWKASQVGEQVAMDLQADPSGDTAEQTLRAVFGTKSATTVLKRAASFKQYIVWFHKTCLSTDTYLCPLPLMEEDVWSPTIGGGASQAPYDILSCVEDVIARIGCRGVDSIRAHSMKVTLCVWAARAGFNKDHWAAPSTPVPVAAPETVLQQDDMQCKVEQDLNALCLEDEDSSSEHFANAMPDVDTFLQGALGRPPVIAENNAVRRLAFEDQTLLVASLRQIVDQKEEGAPKRIGTAERETRMAAIRVDLAGIMISDENEPSHALLEKACQIFETNTLRYLEPAVCTSRSQEVQGRTKTKELAFEGGSLIVKDKDDKLVAPTSSELQFLNAMTRRGVSMKFARLMTFEQHTMWTSFLLQALQREPPPGYSKPGLHQLMLSDKAAFTKLEPDVLRLTGPARRQPWRKTVELLPLLQHRLLRHDIVFLGACASSAADATAWRQTVALVTGGRRQGLASSVAQNVALGVAGTWQKGHHMLSGFQGLTLRRDAVSFSVALRRAPWLSTLEHFDATKRQGIPQNVVLASAPLSRPWFGAVLTLQHLERFGPQPDIVAYGSAVSAAGAANWKESLALLQLSTCAGLRHNVVSITAAVVKAWQSANQLLESMRRWLRCDGLSVQRAISASLAAWRNALGLLASSEGDISSINAAMACDGLPWQRCLSLLPFHRADVLSFGSAIAAFAQGYDWVKASWLLRSMSLYGRQPGP</sequence>